<dbReference type="PROSITE" id="PS50280">
    <property type="entry name" value="SET"/>
    <property type="match status" value="1"/>
</dbReference>
<proteinExistence type="predicted"/>
<dbReference type="SUPFAM" id="SSF82199">
    <property type="entry name" value="SET domain"/>
    <property type="match status" value="1"/>
</dbReference>
<dbReference type="Pfam" id="PF00856">
    <property type="entry name" value="SET"/>
    <property type="match status" value="1"/>
</dbReference>
<organism evidence="3 4">
    <name type="scientific">Thelonectria olida</name>
    <dbReference type="NCBI Taxonomy" id="1576542"/>
    <lineage>
        <taxon>Eukaryota</taxon>
        <taxon>Fungi</taxon>
        <taxon>Dikarya</taxon>
        <taxon>Ascomycota</taxon>
        <taxon>Pezizomycotina</taxon>
        <taxon>Sordariomycetes</taxon>
        <taxon>Hypocreomycetidae</taxon>
        <taxon>Hypocreales</taxon>
        <taxon>Nectriaceae</taxon>
        <taxon>Thelonectria</taxon>
    </lineage>
</organism>
<feature type="domain" description="SET" evidence="2">
    <location>
        <begin position="152"/>
        <end position="290"/>
    </location>
</feature>
<evidence type="ECO:0000256" key="1">
    <source>
        <dbReference type="SAM" id="MobiDB-lite"/>
    </source>
</evidence>
<dbReference type="PANTHER" id="PTHR47332">
    <property type="entry name" value="SET DOMAIN-CONTAINING PROTEIN 5"/>
    <property type="match status" value="1"/>
</dbReference>
<dbReference type="InterPro" id="IPR001214">
    <property type="entry name" value="SET_dom"/>
</dbReference>
<dbReference type="AlphaFoldDB" id="A0A9P9AM92"/>
<feature type="region of interest" description="Disordered" evidence="1">
    <location>
        <begin position="37"/>
        <end position="82"/>
    </location>
</feature>
<evidence type="ECO:0000259" key="2">
    <source>
        <dbReference type="PROSITE" id="PS50280"/>
    </source>
</evidence>
<dbReference type="Gene3D" id="2.170.270.10">
    <property type="entry name" value="SET domain"/>
    <property type="match status" value="1"/>
</dbReference>
<keyword evidence="4" id="KW-1185">Reference proteome</keyword>
<protein>
    <recommendedName>
        <fullName evidence="2">SET domain-containing protein</fullName>
    </recommendedName>
</protein>
<comment type="caution">
    <text evidence="3">The sequence shown here is derived from an EMBL/GenBank/DDBJ whole genome shotgun (WGS) entry which is preliminary data.</text>
</comment>
<accession>A0A9P9AM92</accession>
<gene>
    <name evidence="3" type="ORF">B0T10DRAFT_492076</name>
</gene>
<dbReference type="SMART" id="SM00317">
    <property type="entry name" value="SET"/>
    <property type="match status" value="1"/>
</dbReference>
<dbReference type="CDD" id="cd20071">
    <property type="entry name" value="SET_SMYD"/>
    <property type="match status" value="1"/>
</dbReference>
<feature type="compositionally biased region" description="Acidic residues" evidence="1">
    <location>
        <begin position="69"/>
        <end position="82"/>
    </location>
</feature>
<sequence length="323" mass="36262">MPTTTNSIPSMSLQLTPQVRMHLETTEHNAMHNLEAQTPSFWPSPDSIDTEYACTSESESSSCSYSEPWSEDDDNEDDDDNDEFVLCLTSRGARPLEPTSSLCPSLPRRFSFMPLEATEQTEESMPLTEPPPKDQQIQDFEPSPKTILFQNDYFAVYESTIAGWGAFAARDLKHGDKILVEQPLFIANSLSLFSEFEKLDEKARELALGLHANEMCKPGTPKLQAIWMANCFSTGVRDLAGLFVVASRFNHSCRPGDNVEYTFSDDSHSLEMIVKATTITAGQELTISYGTKRTPLDLYFRYGFRCRCGTCPGLPDDEEVDIW</sequence>
<dbReference type="Proteomes" id="UP000777438">
    <property type="component" value="Unassembled WGS sequence"/>
</dbReference>
<dbReference type="OrthoDB" id="3180714at2759"/>
<reference evidence="3 4" key="1">
    <citation type="journal article" date="2021" name="Nat. Commun.">
        <title>Genetic determinants of endophytism in the Arabidopsis root mycobiome.</title>
        <authorList>
            <person name="Mesny F."/>
            <person name="Miyauchi S."/>
            <person name="Thiergart T."/>
            <person name="Pickel B."/>
            <person name="Atanasova L."/>
            <person name="Karlsson M."/>
            <person name="Huettel B."/>
            <person name="Barry K.W."/>
            <person name="Haridas S."/>
            <person name="Chen C."/>
            <person name="Bauer D."/>
            <person name="Andreopoulos W."/>
            <person name="Pangilinan J."/>
            <person name="LaButti K."/>
            <person name="Riley R."/>
            <person name="Lipzen A."/>
            <person name="Clum A."/>
            <person name="Drula E."/>
            <person name="Henrissat B."/>
            <person name="Kohler A."/>
            <person name="Grigoriev I.V."/>
            <person name="Martin F.M."/>
            <person name="Hacquard S."/>
        </authorList>
    </citation>
    <scope>NUCLEOTIDE SEQUENCE [LARGE SCALE GENOMIC DNA]</scope>
    <source>
        <strain evidence="3 4">MPI-CAGE-CH-0241</strain>
    </source>
</reference>
<dbReference type="InterPro" id="IPR046341">
    <property type="entry name" value="SET_dom_sf"/>
</dbReference>
<dbReference type="PANTHER" id="PTHR47332:SF4">
    <property type="entry name" value="SET DOMAIN-CONTAINING PROTEIN 5"/>
    <property type="match status" value="1"/>
</dbReference>
<dbReference type="InterPro" id="IPR053185">
    <property type="entry name" value="SET_domain_protein"/>
</dbReference>
<evidence type="ECO:0000313" key="3">
    <source>
        <dbReference type="EMBL" id="KAH6885955.1"/>
    </source>
</evidence>
<name>A0A9P9AM92_9HYPO</name>
<evidence type="ECO:0000313" key="4">
    <source>
        <dbReference type="Proteomes" id="UP000777438"/>
    </source>
</evidence>
<dbReference type="EMBL" id="JAGPYM010000017">
    <property type="protein sequence ID" value="KAH6885955.1"/>
    <property type="molecule type" value="Genomic_DNA"/>
</dbReference>
<feature type="compositionally biased region" description="Low complexity" evidence="1">
    <location>
        <begin position="56"/>
        <end position="68"/>
    </location>
</feature>